<evidence type="ECO:0000313" key="1">
    <source>
        <dbReference type="EMBL" id="GAE17232.1"/>
    </source>
</evidence>
<protein>
    <submittedName>
        <fullName evidence="1">Uncharacterized protein</fullName>
    </submittedName>
</protein>
<evidence type="ECO:0000313" key="2">
    <source>
        <dbReference type="Proteomes" id="UP000018861"/>
    </source>
</evidence>
<reference evidence="1 2" key="1">
    <citation type="journal article" date="2014" name="Genome Announc.">
        <title>Draft Genome Sequences of Three Strains of Bacteroides pyogenes Isolated from a Cat and Swine.</title>
        <authorList>
            <person name="Sakamoto M."/>
            <person name="Oshima K."/>
            <person name="Suda W."/>
            <person name="Kitamura K."/>
            <person name="Iida T."/>
            <person name="Hattori M."/>
            <person name="Ohkuma M."/>
        </authorList>
    </citation>
    <scope>NUCLEOTIDE SEQUENCE [LARGE SCALE GENOMIC DNA]</scope>
    <source>
        <strain evidence="1 2">JCM 6292</strain>
    </source>
</reference>
<name>W4PBT7_9BACE</name>
<sequence>MLQHRIIKFEKTFYTEFVGKGLPYVVVCGLLVDADYPISAALRWRRPPSLGAVVA</sequence>
<accession>W4PBT7</accession>
<dbReference type="Proteomes" id="UP000018861">
    <property type="component" value="Unassembled WGS sequence"/>
</dbReference>
<comment type="caution">
    <text evidence="1">The sequence shown here is derived from an EMBL/GenBank/DDBJ whole genome shotgun (WGS) entry which is preliminary data.</text>
</comment>
<gene>
    <name evidence="1" type="ORF">JCM6292_3814</name>
</gene>
<proteinExistence type="predicted"/>
<dbReference type="AlphaFoldDB" id="W4PBT7"/>
<dbReference type="EMBL" id="BAIQ01000079">
    <property type="protein sequence ID" value="GAE17232.1"/>
    <property type="molecule type" value="Genomic_DNA"/>
</dbReference>
<organism evidence="1 2">
    <name type="scientific">Bacteroides pyogenes JCM 6292</name>
    <dbReference type="NCBI Taxonomy" id="1235809"/>
    <lineage>
        <taxon>Bacteria</taxon>
        <taxon>Pseudomonadati</taxon>
        <taxon>Bacteroidota</taxon>
        <taxon>Bacteroidia</taxon>
        <taxon>Bacteroidales</taxon>
        <taxon>Bacteroidaceae</taxon>
        <taxon>Bacteroides</taxon>
    </lineage>
</organism>